<dbReference type="FunFam" id="2.40.50.140:FF:000051">
    <property type="entry name" value="RNA-binding transcriptional accessory protein"/>
    <property type="match status" value="1"/>
</dbReference>
<dbReference type="Gene3D" id="2.40.50.140">
    <property type="entry name" value="Nucleic acid-binding proteins"/>
    <property type="match status" value="1"/>
</dbReference>
<dbReference type="Proteomes" id="UP000242881">
    <property type="component" value="Unassembled WGS sequence"/>
</dbReference>
<dbReference type="Pfam" id="PF12836">
    <property type="entry name" value="HHH_3"/>
    <property type="match status" value="1"/>
</dbReference>
<dbReference type="AlphaFoldDB" id="A0A2J6WLN5"/>
<dbReference type="InterPro" id="IPR032639">
    <property type="entry name" value="Tex_YqgF"/>
</dbReference>
<dbReference type="PROSITE" id="PS50126">
    <property type="entry name" value="S1"/>
    <property type="match status" value="1"/>
</dbReference>
<dbReference type="SUPFAM" id="SSF158832">
    <property type="entry name" value="Tex N-terminal region-like"/>
    <property type="match status" value="1"/>
</dbReference>
<dbReference type="FunFam" id="1.10.10.650:FF:000001">
    <property type="entry name" value="S1 RNA-binding domain 1"/>
    <property type="match status" value="1"/>
</dbReference>
<dbReference type="Pfam" id="PF16921">
    <property type="entry name" value="Tex_YqgF"/>
    <property type="match status" value="1"/>
</dbReference>
<dbReference type="SUPFAM" id="SSF53098">
    <property type="entry name" value="Ribonuclease H-like"/>
    <property type="match status" value="1"/>
</dbReference>
<dbReference type="InterPro" id="IPR055179">
    <property type="entry name" value="Tex-like_central_region"/>
</dbReference>
<dbReference type="Gene3D" id="1.10.3500.10">
    <property type="entry name" value="Tex N-terminal region-like"/>
    <property type="match status" value="1"/>
</dbReference>
<dbReference type="SMART" id="SM00316">
    <property type="entry name" value="S1"/>
    <property type="match status" value="1"/>
</dbReference>
<protein>
    <submittedName>
        <fullName evidence="2">RNA-binding transcriptional accessory protein</fullName>
    </submittedName>
</protein>
<dbReference type="RefSeq" id="WP_424606313.1">
    <property type="nucleotide sequence ID" value="NZ_JBNAVA010000015.1"/>
</dbReference>
<dbReference type="FunFam" id="3.30.420.140:FF:000001">
    <property type="entry name" value="RNA-binding transcriptional accessory protein"/>
    <property type="match status" value="1"/>
</dbReference>
<dbReference type="SUPFAM" id="SSF47781">
    <property type="entry name" value="RuvA domain 2-like"/>
    <property type="match status" value="2"/>
</dbReference>
<dbReference type="InterPro" id="IPR050437">
    <property type="entry name" value="Ribos_protein_bS1-like"/>
</dbReference>
<dbReference type="InterPro" id="IPR012340">
    <property type="entry name" value="NA-bd_OB-fold"/>
</dbReference>
<dbReference type="FunFam" id="1.10.150.310:FF:000002">
    <property type="entry name" value="Putative transcription modulator/accessory protein"/>
    <property type="match status" value="1"/>
</dbReference>
<dbReference type="EMBL" id="PNIN01000044">
    <property type="protein sequence ID" value="PMP71275.1"/>
    <property type="molecule type" value="Genomic_DNA"/>
</dbReference>
<dbReference type="GO" id="GO:0005737">
    <property type="term" value="C:cytoplasm"/>
    <property type="evidence" value="ECO:0007669"/>
    <property type="project" value="UniProtKB-ARBA"/>
</dbReference>
<dbReference type="InterPro" id="IPR023319">
    <property type="entry name" value="Tex-like_HTH_dom_sf"/>
</dbReference>
<dbReference type="InterPro" id="IPR003029">
    <property type="entry name" value="S1_domain"/>
</dbReference>
<feature type="domain" description="S1 motif" evidence="1">
    <location>
        <begin position="636"/>
        <end position="705"/>
    </location>
</feature>
<dbReference type="InterPro" id="IPR018974">
    <property type="entry name" value="Tex-like_N"/>
</dbReference>
<evidence type="ECO:0000313" key="2">
    <source>
        <dbReference type="EMBL" id="PMP71275.1"/>
    </source>
</evidence>
<dbReference type="Pfam" id="PF09371">
    <property type="entry name" value="Tex_N"/>
    <property type="match status" value="1"/>
</dbReference>
<dbReference type="InterPro" id="IPR012337">
    <property type="entry name" value="RNaseH-like_sf"/>
</dbReference>
<accession>A0A2J6WLN5</accession>
<dbReference type="SMART" id="SM00732">
    <property type="entry name" value="YqgFc"/>
    <property type="match status" value="1"/>
</dbReference>
<dbReference type="InterPro" id="IPR041692">
    <property type="entry name" value="HHH_9"/>
</dbReference>
<evidence type="ECO:0000313" key="3">
    <source>
        <dbReference type="Proteomes" id="UP000242881"/>
    </source>
</evidence>
<proteinExistence type="predicted"/>
<dbReference type="Pfam" id="PF22706">
    <property type="entry name" value="Tex_central_region"/>
    <property type="match status" value="1"/>
</dbReference>
<dbReference type="CDD" id="cd05685">
    <property type="entry name" value="S1_Tex"/>
    <property type="match status" value="1"/>
</dbReference>
<dbReference type="Gene3D" id="1.10.150.310">
    <property type="entry name" value="Tex RuvX-like domain-like"/>
    <property type="match status" value="1"/>
</dbReference>
<comment type="caution">
    <text evidence="2">The sequence shown here is derived from an EMBL/GenBank/DDBJ whole genome shotgun (WGS) entry which is preliminary data.</text>
</comment>
<name>A0A2J6WLN5_9BACT</name>
<dbReference type="InterPro" id="IPR023323">
    <property type="entry name" value="Tex-like_dom_sf"/>
</dbReference>
<dbReference type="Gene3D" id="1.10.10.650">
    <property type="entry name" value="RuvA domain 2-like"/>
    <property type="match status" value="1"/>
</dbReference>
<dbReference type="Pfam" id="PF00575">
    <property type="entry name" value="S1"/>
    <property type="match status" value="1"/>
</dbReference>
<dbReference type="InterPro" id="IPR037027">
    <property type="entry name" value="YqgF/RNaseH-like_dom_sf"/>
</dbReference>
<reference evidence="2 3" key="1">
    <citation type="submission" date="2018-01" db="EMBL/GenBank/DDBJ databases">
        <title>Metagenomic assembled genomes from two thermal pools in the Uzon Caldera, Kamchatka, Russia.</title>
        <authorList>
            <person name="Wilkins L."/>
            <person name="Ettinger C."/>
        </authorList>
    </citation>
    <scope>NUCLEOTIDE SEQUENCE [LARGE SCALE GENOMIC DNA]</scope>
    <source>
        <strain evidence="2">ZAV-05</strain>
    </source>
</reference>
<sequence length="710" mass="80614">MYHQIADEFQIKPDYVKSLIELNESGATVPFIARYRKEQTGGMTETTIRQVLDRYNYLQNLNKRKIEVIEAIKEKGKLTDEIEKLIATATTLKEVEDIYTPYKSKKKTKADIAIEKGLLPLAEFIQSTDDEDKILDFSEKFLNEEFSSKDQLISKALEILINKIGHDLDVKKRVRELVWQHSFIVVEKRKDVEGRTNYEDYYNFRQEVPKLPPHRILAIFRGEKEKILKVKYEHDDDLLLSAITSIAKNKGYSDNSYCHKSVRDAYKRMVIPAIELEIRDELWENAENKAIEIFARNLKSLLMTPPVKNISILGIDPAFRTGCKFAAVDPTGKVLEYGVIYPTEPQCDYENSKKRILDLIKKHNINAIAIGNGTASRETEEFIAKVINEENLNLSYTIVSEAGASVYSASDIGVKEFPDLDVTIRGAISIARRVIDPLAELIKIDPKSIGVGMYQHDVNQKKLQERLNEVVVDVVNSVGVDLNTASASLLKYVSGLNSGLSEKIVAYREKNGTFKSREELKNVSGIGEMVYNQAAGFLKIYNGTEPLDRMFIHPEQYDNVYKLLNYLGLQIENAKMIRLALKSKNIADISKQFGIGELTLNDIITNLEKPDLDIRDSVDPVVFKKGLLKIEDLKEGMIIDGKVTNIVDFGVFVDIGLKESGFIHISELSDRYVKHPSHILEVGNKIKAKIKSIDMERKRISLSRKGINEN</sequence>
<dbReference type="GO" id="GO:0006412">
    <property type="term" value="P:translation"/>
    <property type="evidence" value="ECO:0007669"/>
    <property type="project" value="TreeGrafter"/>
</dbReference>
<dbReference type="Gene3D" id="3.30.420.140">
    <property type="entry name" value="YqgF/RNase H-like domain"/>
    <property type="match status" value="1"/>
</dbReference>
<gene>
    <name evidence="2" type="ORF">C0187_04325</name>
</gene>
<dbReference type="GO" id="GO:0006139">
    <property type="term" value="P:nucleobase-containing compound metabolic process"/>
    <property type="evidence" value="ECO:0007669"/>
    <property type="project" value="InterPro"/>
</dbReference>
<dbReference type="InterPro" id="IPR044146">
    <property type="entry name" value="S1_Tex"/>
</dbReference>
<dbReference type="PANTHER" id="PTHR10724">
    <property type="entry name" value="30S RIBOSOMAL PROTEIN S1"/>
    <property type="match status" value="1"/>
</dbReference>
<dbReference type="Pfam" id="PF17674">
    <property type="entry name" value="HHH_9"/>
    <property type="match status" value="1"/>
</dbReference>
<evidence type="ECO:0000259" key="1">
    <source>
        <dbReference type="PROSITE" id="PS50126"/>
    </source>
</evidence>
<dbReference type="SUPFAM" id="SSF50249">
    <property type="entry name" value="Nucleic acid-binding proteins"/>
    <property type="match status" value="1"/>
</dbReference>
<dbReference type="PANTHER" id="PTHR10724:SF10">
    <property type="entry name" value="S1 RNA-BINDING DOMAIN-CONTAINING PROTEIN 1"/>
    <property type="match status" value="1"/>
</dbReference>
<dbReference type="GO" id="GO:0003735">
    <property type="term" value="F:structural constituent of ribosome"/>
    <property type="evidence" value="ECO:0007669"/>
    <property type="project" value="TreeGrafter"/>
</dbReference>
<dbReference type="InterPro" id="IPR010994">
    <property type="entry name" value="RuvA_2-like"/>
</dbReference>
<organism evidence="2 3">
    <name type="scientific">Calditerrivibrio nitroreducens</name>
    <dbReference type="NCBI Taxonomy" id="477976"/>
    <lineage>
        <taxon>Bacteria</taxon>
        <taxon>Pseudomonadati</taxon>
        <taxon>Deferribacterota</taxon>
        <taxon>Deferribacteres</taxon>
        <taxon>Deferribacterales</taxon>
        <taxon>Calditerrivibrionaceae</taxon>
    </lineage>
</organism>
<dbReference type="GO" id="GO:0003729">
    <property type="term" value="F:mRNA binding"/>
    <property type="evidence" value="ECO:0007669"/>
    <property type="project" value="TreeGrafter"/>
</dbReference>
<dbReference type="InterPro" id="IPR006641">
    <property type="entry name" value="YqgF/RNaseH-like_dom"/>
</dbReference>